<organism evidence="1 2">
    <name type="scientific">Racocetra persica</name>
    <dbReference type="NCBI Taxonomy" id="160502"/>
    <lineage>
        <taxon>Eukaryota</taxon>
        <taxon>Fungi</taxon>
        <taxon>Fungi incertae sedis</taxon>
        <taxon>Mucoromycota</taxon>
        <taxon>Glomeromycotina</taxon>
        <taxon>Glomeromycetes</taxon>
        <taxon>Diversisporales</taxon>
        <taxon>Gigasporaceae</taxon>
        <taxon>Racocetra</taxon>
    </lineage>
</organism>
<comment type="caution">
    <text evidence="1">The sequence shown here is derived from an EMBL/GenBank/DDBJ whole genome shotgun (WGS) entry which is preliminary data.</text>
</comment>
<dbReference type="EMBL" id="CAJVQC010011182">
    <property type="protein sequence ID" value="CAG8624767.1"/>
    <property type="molecule type" value="Genomic_DNA"/>
</dbReference>
<accession>A0ACA9MZR6</accession>
<proteinExistence type="predicted"/>
<protein>
    <submittedName>
        <fullName evidence="1">12578_t:CDS:1</fullName>
    </submittedName>
</protein>
<reference evidence="1" key="1">
    <citation type="submission" date="2021-06" db="EMBL/GenBank/DDBJ databases">
        <authorList>
            <person name="Kallberg Y."/>
            <person name="Tangrot J."/>
            <person name="Rosling A."/>
        </authorList>
    </citation>
    <scope>NUCLEOTIDE SEQUENCE</scope>
    <source>
        <strain evidence="1">MA461A</strain>
    </source>
</reference>
<feature type="non-terminal residue" evidence="1">
    <location>
        <position position="1"/>
    </location>
</feature>
<evidence type="ECO:0000313" key="1">
    <source>
        <dbReference type="EMBL" id="CAG8624767.1"/>
    </source>
</evidence>
<dbReference type="Proteomes" id="UP000789920">
    <property type="component" value="Unassembled WGS sequence"/>
</dbReference>
<gene>
    <name evidence="1" type="ORF">RPERSI_LOCUS6860</name>
</gene>
<name>A0ACA9MZR6_9GLOM</name>
<keyword evidence="2" id="KW-1185">Reference proteome</keyword>
<evidence type="ECO:0000313" key="2">
    <source>
        <dbReference type="Proteomes" id="UP000789920"/>
    </source>
</evidence>
<sequence length="65" mass="7469">NNDQSNISDLPIPLQQILLSNYLYKVTNYSEPKLIVTAKKVTIKQIIVDLFVHINIEDIKDNISE</sequence>